<protein>
    <submittedName>
        <fullName evidence="1">Uncharacterized protein</fullName>
    </submittedName>
</protein>
<proteinExistence type="predicted"/>
<evidence type="ECO:0000313" key="2">
    <source>
        <dbReference type="Proteomes" id="UP000295416"/>
    </source>
</evidence>
<dbReference type="Proteomes" id="UP000295416">
    <property type="component" value="Unassembled WGS sequence"/>
</dbReference>
<keyword evidence="2" id="KW-1185">Reference proteome</keyword>
<dbReference type="EMBL" id="SLXK01000001">
    <property type="protein sequence ID" value="TCP32152.1"/>
    <property type="molecule type" value="Genomic_DNA"/>
</dbReference>
<organism evidence="1 2">
    <name type="scientific">Scopulibacillus darangshiensis</name>
    <dbReference type="NCBI Taxonomy" id="442528"/>
    <lineage>
        <taxon>Bacteria</taxon>
        <taxon>Bacillati</taxon>
        <taxon>Bacillota</taxon>
        <taxon>Bacilli</taxon>
        <taxon>Bacillales</taxon>
        <taxon>Sporolactobacillaceae</taxon>
        <taxon>Scopulibacillus</taxon>
    </lineage>
</organism>
<dbReference type="RefSeq" id="WP_165886789.1">
    <property type="nucleotide sequence ID" value="NZ_SLXK01000001.1"/>
</dbReference>
<gene>
    <name evidence="1" type="ORF">EV207_101130</name>
</gene>
<comment type="caution">
    <text evidence="1">The sequence shown here is derived from an EMBL/GenBank/DDBJ whole genome shotgun (WGS) entry which is preliminary data.</text>
</comment>
<evidence type="ECO:0000313" key="1">
    <source>
        <dbReference type="EMBL" id="TCP32152.1"/>
    </source>
</evidence>
<name>A0A4R2PAX9_9BACL</name>
<dbReference type="AlphaFoldDB" id="A0A4R2PAX9"/>
<reference evidence="1 2" key="1">
    <citation type="submission" date="2019-03" db="EMBL/GenBank/DDBJ databases">
        <title>Genomic Encyclopedia of Type Strains, Phase IV (KMG-IV): sequencing the most valuable type-strain genomes for metagenomic binning, comparative biology and taxonomic classification.</title>
        <authorList>
            <person name="Goeker M."/>
        </authorList>
    </citation>
    <scope>NUCLEOTIDE SEQUENCE [LARGE SCALE GENOMIC DNA]</scope>
    <source>
        <strain evidence="1 2">DSM 19377</strain>
    </source>
</reference>
<sequence length="55" mass="6294">MISTKYFVDLLRSYERKDGFDNYFIGVVKSVADLGTIDDLKAVVAEYEKIRSEKG</sequence>
<accession>A0A4R2PAX9</accession>